<evidence type="ECO:0000313" key="11">
    <source>
        <dbReference type="EMBL" id="NJP68699.1"/>
    </source>
</evidence>
<comment type="catalytic activity">
    <reaction evidence="1">
        <text>ATP + protein L-histidine = ADP + protein N-phospho-L-histidine.</text>
        <dbReference type="EC" id="2.7.13.3"/>
    </reaction>
</comment>
<dbReference type="SUPFAM" id="SSF55874">
    <property type="entry name" value="ATPase domain of HSP90 chaperone/DNA topoisomerase II/histidine kinase"/>
    <property type="match status" value="1"/>
</dbReference>
<feature type="transmembrane region" description="Helical" evidence="9">
    <location>
        <begin position="132"/>
        <end position="149"/>
    </location>
</feature>
<evidence type="ECO:0000259" key="10">
    <source>
        <dbReference type="Pfam" id="PF07730"/>
    </source>
</evidence>
<feature type="transmembrane region" description="Helical" evidence="9">
    <location>
        <begin position="419"/>
        <end position="438"/>
    </location>
</feature>
<dbReference type="InterPro" id="IPR011712">
    <property type="entry name" value="Sig_transdc_His_kin_sub3_dim/P"/>
</dbReference>
<keyword evidence="5" id="KW-0547">Nucleotide-binding</keyword>
<dbReference type="InterPro" id="IPR036890">
    <property type="entry name" value="HATPase_C_sf"/>
</dbReference>
<accession>A0ABX1ANP8</accession>
<dbReference type="Pfam" id="PF07730">
    <property type="entry name" value="HisKA_3"/>
    <property type="match status" value="1"/>
</dbReference>
<dbReference type="PANTHER" id="PTHR24421">
    <property type="entry name" value="NITRATE/NITRITE SENSOR PROTEIN NARX-RELATED"/>
    <property type="match status" value="1"/>
</dbReference>
<evidence type="ECO:0000256" key="8">
    <source>
        <dbReference type="ARBA" id="ARBA00023012"/>
    </source>
</evidence>
<evidence type="ECO:0000256" key="1">
    <source>
        <dbReference type="ARBA" id="ARBA00000085"/>
    </source>
</evidence>
<gene>
    <name evidence="11" type="ORF">HCJ92_20980</name>
</gene>
<keyword evidence="9" id="KW-1133">Transmembrane helix</keyword>
<name>A0ABX1ANP8_9ACTN</name>
<feature type="domain" description="Signal transduction histidine kinase subgroup 3 dimerisation and phosphoacceptor" evidence="10">
    <location>
        <begin position="179"/>
        <end position="226"/>
    </location>
</feature>
<keyword evidence="12" id="KW-1185">Reference proteome</keyword>
<keyword evidence="9" id="KW-0812">Transmembrane</keyword>
<reference evidence="11 12" key="1">
    <citation type="submission" date="2020-03" db="EMBL/GenBank/DDBJ databases">
        <title>Draft genome of Streptomyces sp. ventii, isolated from the Axial Seamount in the Pacific Ocean, and resequencing of the two type strains Streptomyces lonarensis strain NCL 716 and Streptomyces bohaiensis strain 11A07.</title>
        <authorList>
            <person name="Loughran R.M."/>
            <person name="Pfannmuller K.M."/>
            <person name="Wasson B.J."/>
            <person name="Deadmond M.C."/>
            <person name="Paddock B.E."/>
            <person name="Koyack M.J."/>
            <person name="Gallegos D.A."/>
            <person name="Mitchell E.A."/>
            <person name="Ushijima B."/>
            <person name="Saw J.H."/>
            <person name="Mcphail K.L."/>
            <person name="Videau P."/>
        </authorList>
    </citation>
    <scope>NUCLEOTIDE SEQUENCE [LARGE SCALE GENOMIC DNA]</scope>
    <source>
        <strain evidence="12">5675061</strain>
    </source>
</reference>
<dbReference type="GO" id="GO:0016301">
    <property type="term" value="F:kinase activity"/>
    <property type="evidence" value="ECO:0007669"/>
    <property type="project" value="UniProtKB-KW"/>
</dbReference>
<evidence type="ECO:0000256" key="2">
    <source>
        <dbReference type="ARBA" id="ARBA00012438"/>
    </source>
</evidence>
<keyword evidence="7" id="KW-0067">ATP-binding</keyword>
<dbReference type="RefSeq" id="WP_245241061.1">
    <property type="nucleotide sequence ID" value="NZ_JAAVJB010000259.1"/>
</dbReference>
<dbReference type="PANTHER" id="PTHR24421:SF10">
    <property type="entry name" value="NITRATE_NITRITE SENSOR PROTEIN NARQ"/>
    <property type="match status" value="1"/>
</dbReference>
<sequence>MNRTDDRFLPVLLAAAQALVWPGGALLRGQVPTAPHLLAAALAALLVAGALFTRRRHPVGALVITVVPCALVAGVLPVGAVAILGTAGVALALYEVALRRDTFTTLLTVGTLAVWQLLYQVTLHGVGDRDKLVLALVTLVYATSCGWGIRRRRAAAAAEAAAYRLRRTEAERHRLAADERRRMERELHDVSAHHLTAVVVSAGAAEGLGDRRPELREQALALAVTAGAEVTAALGAVPEPGRGTVDTAEPRERLLTLAEGIRRLGQPVSCELAAVPEGTAAEAVFGIVREALTNAVRHAPGAVTHVVCRADGDGHVVAVRNGPPNDASGDARGLGGGRGQAFLRSRVQEAGGTVRSGPTADGGWEVEARLPGPDGARAEPTAPRRRRVAQVVVAVGLGLHPMLPLLIVRANDVPGGDGVSPGLVFALVAGAQAVALLWSRSAPRAALAVVLALTLRREHFERLRRPDVRLMALPAFVGALLV</sequence>
<comment type="caution">
    <text evidence="11">The sequence shown here is derived from an EMBL/GenBank/DDBJ whole genome shotgun (WGS) entry which is preliminary data.</text>
</comment>
<keyword evidence="4" id="KW-0808">Transferase</keyword>
<dbReference type="EC" id="2.7.13.3" evidence="2"/>
<organism evidence="11 12">
    <name type="scientific">Streptomyces spiramenti</name>
    <dbReference type="NCBI Taxonomy" id="2720606"/>
    <lineage>
        <taxon>Bacteria</taxon>
        <taxon>Bacillati</taxon>
        <taxon>Actinomycetota</taxon>
        <taxon>Actinomycetes</taxon>
        <taxon>Kitasatosporales</taxon>
        <taxon>Streptomycetaceae</taxon>
        <taxon>Streptomyces</taxon>
    </lineage>
</organism>
<feature type="transmembrane region" description="Helical" evidence="9">
    <location>
        <begin position="37"/>
        <end position="54"/>
    </location>
</feature>
<dbReference type="Gene3D" id="3.30.565.10">
    <property type="entry name" value="Histidine kinase-like ATPase, C-terminal domain"/>
    <property type="match status" value="1"/>
</dbReference>
<feature type="transmembrane region" description="Helical" evidence="9">
    <location>
        <begin position="388"/>
        <end position="407"/>
    </location>
</feature>
<evidence type="ECO:0000256" key="9">
    <source>
        <dbReference type="SAM" id="Phobius"/>
    </source>
</evidence>
<dbReference type="EMBL" id="JAAVJB010000259">
    <property type="protein sequence ID" value="NJP68699.1"/>
    <property type="molecule type" value="Genomic_DNA"/>
</dbReference>
<dbReference type="CDD" id="cd16917">
    <property type="entry name" value="HATPase_UhpB-NarQ-NarX-like"/>
    <property type="match status" value="1"/>
</dbReference>
<evidence type="ECO:0000313" key="12">
    <source>
        <dbReference type="Proteomes" id="UP000746503"/>
    </source>
</evidence>
<dbReference type="Gene3D" id="1.20.5.1930">
    <property type="match status" value="1"/>
</dbReference>
<dbReference type="Proteomes" id="UP000746503">
    <property type="component" value="Unassembled WGS sequence"/>
</dbReference>
<feature type="transmembrane region" description="Helical" evidence="9">
    <location>
        <begin position="61"/>
        <end position="94"/>
    </location>
</feature>
<keyword evidence="6 11" id="KW-0418">Kinase</keyword>
<evidence type="ECO:0000256" key="7">
    <source>
        <dbReference type="ARBA" id="ARBA00022840"/>
    </source>
</evidence>
<evidence type="ECO:0000256" key="5">
    <source>
        <dbReference type="ARBA" id="ARBA00022741"/>
    </source>
</evidence>
<evidence type="ECO:0000256" key="3">
    <source>
        <dbReference type="ARBA" id="ARBA00022553"/>
    </source>
</evidence>
<protein>
    <recommendedName>
        <fullName evidence="2">histidine kinase</fullName>
        <ecNumber evidence="2">2.7.13.3</ecNumber>
    </recommendedName>
</protein>
<evidence type="ECO:0000256" key="6">
    <source>
        <dbReference type="ARBA" id="ARBA00022777"/>
    </source>
</evidence>
<evidence type="ECO:0000256" key="4">
    <source>
        <dbReference type="ARBA" id="ARBA00022679"/>
    </source>
</evidence>
<proteinExistence type="predicted"/>
<keyword evidence="3" id="KW-0597">Phosphoprotein</keyword>
<dbReference type="InterPro" id="IPR050482">
    <property type="entry name" value="Sensor_HK_TwoCompSys"/>
</dbReference>
<feature type="non-terminal residue" evidence="11">
    <location>
        <position position="482"/>
    </location>
</feature>
<keyword evidence="9" id="KW-0472">Membrane</keyword>
<keyword evidence="8" id="KW-0902">Two-component regulatory system</keyword>